<dbReference type="AlphaFoldDB" id="A0A6S7K858"/>
<evidence type="ECO:0000313" key="2">
    <source>
        <dbReference type="Proteomes" id="UP001152795"/>
    </source>
</evidence>
<proteinExistence type="predicted"/>
<dbReference type="Proteomes" id="UP001152795">
    <property type="component" value="Unassembled WGS sequence"/>
</dbReference>
<evidence type="ECO:0000313" key="1">
    <source>
        <dbReference type="EMBL" id="CAB4016868.1"/>
    </source>
</evidence>
<sequence length="107" mass="12461">MGCDEHRSSTWWSEGYRTWDDVAFKKRLRVSRAIFDFILNEISAQIVKQPTRMKPHPTSPATQLAICLYRLAHGVTYLTVGDLCLVLRLQLLFAYSWTLQSFGEYFV</sequence>
<accession>A0A6S7K858</accession>
<name>A0A6S7K858_PARCT</name>
<reference evidence="1" key="1">
    <citation type="submission" date="2020-04" db="EMBL/GenBank/DDBJ databases">
        <authorList>
            <person name="Alioto T."/>
            <person name="Alioto T."/>
            <person name="Gomez Garrido J."/>
        </authorList>
    </citation>
    <scope>NUCLEOTIDE SEQUENCE</scope>
    <source>
        <strain evidence="1">A484AB</strain>
    </source>
</reference>
<gene>
    <name evidence="1" type="ORF">PACLA_8A035397</name>
</gene>
<comment type="caution">
    <text evidence="1">The sequence shown here is derived from an EMBL/GenBank/DDBJ whole genome shotgun (WGS) entry which is preliminary data.</text>
</comment>
<dbReference type="OrthoDB" id="5987015at2759"/>
<organism evidence="1 2">
    <name type="scientific">Paramuricea clavata</name>
    <name type="common">Red gorgonian</name>
    <name type="synonym">Violescent sea-whip</name>
    <dbReference type="NCBI Taxonomy" id="317549"/>
    <lineage>
        <taxon>Eukaryota</taxon>
        <taxon>Metazoa</taxon>
        <taxon>Cnidaria</taxon>
        <taxon>Anthozoa</taxon>
        <taxon>Octocorallia</taxon>
        <taxon>Malacalcyonacea</taxon>
        <taxon>Plexauridae</taxon>
        <taxon>Paramuricea</taxon>
    </lineage>
</organism>
<dbReference type="EMBL" id="CACRXK020009292">
    <property type="protein sequence ID" value="CAB4016868.1"/>
    <property type="molecule type" value="Genomic_DNA"/>
</dbReference>
<keyword evidence="2" id="KW-1185">Reference proteome</keyword>
<protein>
    <submittedName>
        <fullName evidence="1">Uncharacterized protein</fullName>
    </submittedName>
</protein>